<dbReference type="PANTHER" id="PTHR33281:SF19">
    <property type="entry name" value="VOLTAGE-DEPENDENT ANION CHANNEL-FORMING PROTEIN YNEE"/>
    <property type="match status" value="1"/>
</dbReference>
<feature type="transmembrane region" description="Helical" evidence="9">
    <location>
        <begin position="243"/>
        <end position="259"/>
    </location>
</feature>
<protein>
    <recommendedName>
        <fullName evidence="12">Hydrogenase</fullName>
    </recommendedName>
</protein>
<name>A0A916YHN8_9BACT</name>
<organism evidence="10 11">
    <name type="scientific">Emticicia aquatilis</name>
    <dbReference type="NCBI Taxonomy" id="1537369"/>
    <lineage>
        <taxon>Bacteria</taxon>
        <taxon>Pseudomonadati</taxon>
        <taxon>Bacteroidota</taxon>
        <taxon>Cytophagia</taxon>
        <taxon>Cytophagales</taxon>
        <taxon>Leadbetterellaceae</taxon>
        <taxon>Emticicia</taxon>
    </lineage>
</organism>
<evidence type="ECO:0000256" key="9">
    <source>
        <dbReference type="SAM" id="Phobius"/>
    </source>
</evidence>
<evidence type="ECO:0000313" key="11">
    <source>
        <dbReference type="Proteomes" id="UP000609064"/>
    </source>
</evidence>
<feature type="transmembrane region" description="Helical" evidence="9">
    <location>
        <begin position="42"/>
        <end position="61"/>
    </location>
</feature>
<feature type="transmembrane region" description="Helical" evidence="9">
    <location>
        <begin position="20"/>
        <end position="36"/>
    </location>
</feature>
<feature type="transmembrane region" description="Helical" evidence="9">
    <location>
        <begin position="219"/>
        <end position="237"/>
    </location>
</feature>
<accession>A0A916YHN8</accession>
<dbReference type="Proteomes" id="UP000609064">
    <property type="component" value="Unassembled WGS sequence"/>
</dbReference>
<comment type="similarity">
    <text evidence="8">Belongs to the anion channel-forming bestrophin (TC 1.A.46) family.</text>
</comment>
<evidence type="ECO:0000256" key="5">
    <source>
        <dbReference type="ARBA" id="ARBA00022989"/>
    </source>
</evidence>
<comment type="subcellular location">
    <subcellularLocation>
        <location evidence="1">Cell membrane</location>
        <topology evidence="1">Multi-pass membrane protein</topology>
    </subcellularLocation>
</comment>
<evidence type="ECO:0000313" key="10">
    <source>
        <dbReference type="EMBL" id="GGD44556.1"/>
    </source>
</evidence>
<dbReference type="EMBL" id="BMKK01000001">
    <property type="protein sequence ID" value="GGD44556.1"/>
    <property type="molecule type" value="Genomic_DNA"/>
</dbReference>
<evidence type="ECO:0000256" key="6">
    <source>
        <dbReference type="ARBA" id="ARBA00023065"/>
    </source>
</evidence>
<keyword evidence="4 9" id="KW-0812">Transmembrane</keyword>
<dbReference type="RefSeq" id="WP_188764457.1">
    <property type="nucleotide sequence ID" value="NZ_BMKK01000001.1"/>
</dbReference>
<dbReference type="PANTHER" id="PTHR33281">
    <property type="entry name" value="UPF0187 PROTEIN YNEE"/>
    <property type="match status" value="1"/>
</dbReference>
<evidence type="ECO:0000256" key="7">
    <source>
        <dbReference type="ARBA" id="ARBA00023136"/>
    </source>
</evidence>
<evidence type="ECO:0000256" key="1">
    <source>
        <dbReference type="ARBA" id="ARBA00004651"/>
    </source>
</evidence>
<evidence type="ECO:0000256" key="8">
    <source>
        <dbReference type="ARBA" id="ARBA00034708"/>
    </source>
</evidence>
<gene>
    <name evidence="10" type="ORF">GCM10011514_05700</name>
</gene>
<evidence type="ECO:0000256" key="3">
    <source>
        <dbReference type="ARBA" id="ARBA00022475"/>
    </source>
</evidence>
<keyword evidence="7 9" id="KW-0472">Membrane</keyword>
<comment type="caution">
    <text evidence="10">The sequence shown here is derived from an EMBL/GenBank/DDBJ whole genome shotgun (WGS) entry which is preliminary data.</text>
</comment>
<reference evidence="10" key="1">
    <citation type="journal article" date="2014" name="Int. J. Syst. Evol. Microbiol.">
        <title>Complete genome sequence of Corynebacterium casei LMG S-19264T (=DSM 44701T), isolated from a smear-ripened cheese.</title>
        <authorList>
            <consortium name="US DOE Joint Genome Institute (JGI-PGF)"/>
            <person name="Walter F."/>
            <person name="Albersmeier A."/>
            <person name="Kalinowski J."/>
            <person name="Ruckert C."/>
        </authorList>
    </citation>
    <scope>NUCLEOTIDE SEQUENCE</scope>
    <source>
        <strain evidence="10">CGMCC 1.15958</strain>
    </source>
</reference>
<evidence type="ECO:0008006" key="12">
    <source>
        <dbReference type="Google" id="ProtNLM"/>
    </source>
</evidence>
<sequence>MIVKRNFDLRKVFQNIRSETLTTLLVATSVFALHTYKAIDIALPFSIAGILGSALAIFIAFRNQSSYARWWEARTIWGGIINNSRIFARQIIANVDNAVAIGKANKQEADLYKKEMINRQIAFAHSLRLHLRKQNTTEEFRHLLTESEYENLKNKQNRPNILLQMQGIRIKEAMQKEMLGAFDNISMEPNLATFSNWQGACERIKNTPLPMNYQYFTKLFLYVFIFVLPICLIGDFKKMNIDWMLIPVSFIISFVFSVMNKVGEINENPFENNISDIPMTALCNTIERDLKEALGEPLPKKLEAKNGYLF</sequence>
<keyword evidence="3" id="KW-1003">Cell membrane</keyword>
<proteinExistence type="inferred from homology"/>
<dbReference type="Pfam" id="PF25539">
    <property type="entry name" value="Bestrophin_2"/>
    <property type="match status" value="1"/>
</dbReference>
<dbReference type="GO" id="GO:0005254">
    <property type="term" value="F:chloride channel activity"/>
    <property type="evidence" value="ECO:0007669"/>
    <property type="project" value="InterPro"/>
</dbReference>
<dbReference type="AlphaFoldDB" id="A0A916YHN8"/>
<reference evidence="10" key="2">
    <citation type="submission" date="2020-09" db="EMBL/GenBank/DDBJ databases">
        <authorList>
            <person name="Sun Q."/>
            <person name="Zhou Y."/>
        </authorList>
    </citation>
    <scope>NUCLEOTIDE SEQUENCE</scope>
    <source>
        <strain evidence="10">CGMCC 1.15958</strain>
    </source>
</reference>
<evidence type="ECO:0000256" key="4">
    <source>
        <dbReference type="ARBA" id="ARBA00022692"/>
    </source>
</evidence>
<keyword evidence="2" id="KW-0813">Transport</keyword>
<keyword evidence="6" id="KW-0406">Ion transport</keyword>
<dbReference type="GO" id="GO:0005886">
    <property type="term" value="C:plasma membrane"/>
    <property type="evidence" value="ECO:0007669"/>
    <property type="project" value="UniProtKB-SubCell"/>
</dbReference>
<keyword evidence="5 9" id="KW-1133">Transmembrane helix</keyword>
<keyword evidence="11" id="KW-1185">Reference proteome</keyword>
<evidence type="ECO:0000256" key="2">
    <source>
        <dbReference type="ARBA" id="ARBA00022448"/>
    </source>
</evidence>
<dbReference type="InterPro" id="IPR044669">
    <property type="entry name" value="YneE/VCCN1/2-like"/>
</dbReference>